<dbReference type="Gene3D" id="3.40.50.720">
    <property type="entry name" value="NAD(P)-binding Rossmann-like Domain"/>
    <property type="match status" value="1"/>
</dbReference>
<dbReference type="InterPro" id="IPR022893">
    <property type="entry name" value="Shikimate_DH_fam"/>
</dbReference>
<dbReference type="Pfam" id="PF08501">
    <property type="entry name" value="Shikimate_dh_N"/>
    <property type="match status" value="1"/>
</dbReference>
<dbReference type="SUPFAM" id="SSF53223">
    <property type="entry name" value="Aminoacid dehydrogenase-like, N-terminal domain"/>
    <property type="match status" value="1"/>
</dbReference>
<evidence type="ECO:0000313" key="5">
    <source>
        <dbReference type="EMBL" id="RTQ53330.1"/>
    </source>
</evidence>
<proteinExistence type="predicted"/>
<organism evidence="5 6">
    <name type="scientific">Hymenobacter gummosus</name>
    <dbReference type="NCBI Taxonomy" id="1776032"/>
    <lineage>
        <taxon>Bacteria</taxon>
        <taxon>Pseudomonadati</taxon>
        <taxon>Bacteroidota</taxon>
        <taxon>Cytophagia</taxon>
        <taxon>Cytophagales</taxon>
        <taxon>Hymenobacteraceae</taxon>
        <taxon>Hymenobacter</taxon>
    </lineage>
</organism>
<keyword evidence="3" id="KW-0028">Amino-acid biosynthesis</keyword>
<dbReference type="RefSeq" id="WP_126691256.1">
    <property type="nucleotide sequence ID" value="NZ_RXOF01000001.1"/>
</dbReference>
<gene>
    <name evidence="5" type="ORF">EJV47_00905</name>
</gene>
<name>A0A3S0HR99_9BACT</name>
<dbReference type="GO" id="GO:0004764">
    <property type="term" value="F:shikimate 3-dehydrogenase (NADP+) activity"/>
    <property type="evidence" value="ECO:0007669"/>
    <property type="project" value="InterPro"/>
</dbReference>
<dbReference type="SUPFAM" id="SSF51735">
    <property type="entry name" value="NAD(P)-binding Rossmann-fold domains"/>
    <property type="match status" value="1"/>
</dbReference>
<keyword evidence="2" id="KW-0560">Oxidoreductase</keyword>
<dbReference type="GO" id="GO:0050661">
    <property type="term" value="F:NADP binding"/>
    <property type="evidence" value="ECO:0007669"/>
    <property type="project" value="TreeGrafter"/>
</dbReference>
<comment type="caution">
    <text evidence="5">The sequence shown here is derived from an EMBL/GenBank/DDBJ whole genome shotgun (WGS) entry which is preliminary data.</text>
</comment>
<feature type="domain" description="Shikimate dehydrogenase substrate binding N-terminal" evidence="4">
    <location>
        <begin position="7"/>
        <end position="89"/>
    </location>
</feature>
<dbReference type="AlphaFoldDB" id="A0A3S0HR99"/>
<reference evidence="5 6" key="1">
    <citation type="submission" date="2018-12" db="EMBL/GenBank/DDBJ databases">
        <title>Hymenobacter gummosus sp. nov., isolated from a spring.</title>
        <authorList>
            <person name="Nie L."/>
        </authorList>
    </citation>
    <scope>NUCLEOTIDE SEQUENCE [LARGE SCALE GENOMIC DNA]</scope>
    <source>
        <strain evidence="5 6">KCTC 52166</strain>
    </source>
</reference>
<dbReference type="PANTHER" id="PTHR21089">
    <property type="entry name" value="SHIKIMATE DEHYDROGENASE"/>
    <property type="match status" value="1"/>
</dbReference>
<dbReference type="GO" id="GO:0009073">
    <property type="term" value="P:aromatic amino acid family biosynthetic process"/>
    <property type="evidence" value="ECO:0007669"/>
    <property type="project" value="UniProtKB-KW"/>
</dbReference>
<dbReference type="GO" id="GO:0009423">
    <property type="term" value="P:chorismate biosynthetic process"/>
    <property type="evidence" value="ECO:0007669"/>
    <property type="project" value="TreeGrafter"/>
</dbReference>
<dbReference type="Gene3D" id="3.40.50.10860">
    <property type="entry name" value="Leucine Dehydrogenase, chain A, domain 1"/>
    <property type="match status" value="1"/>
</dbReference>
<dbReference type="GO" id="GO:0005829">
    <property type="term" value="C:cytosol"/>
    <property type="evidence" value="ECO:0007669"/>
    <property type="project" value="TreeGrafter"/>
</dbReference>
<sequence length="247" mass="27645">MSREFGLIGRTLTHSFSPTYFQRKFEHLGLDDCTYEAFELADIRELEGLLAARPELRGLNVTIPYKEQIIPYLDDLAPSAGRVGAVNTVQFGPDGRLIGHNTDYVGFRDSLRRFYPLRGAAAGALILGTGGSAKAVEVALRELDIRYWLVSRDPLSRGLTYADLSPELLAEHTLIINTTPLGTYPQVEACAPIPYELLTPAHYLFDLVYNPRETEFLRRGRAQGAHTQNGFEMLCLQAEAAWTIWNQ</sequence>
<evidence type="ECO:0000313" key="6">
    <source>
        <dbReference type="Proteomes" id="UP000282184"/>
    </source>
</evidence>
<dbReference type="OrthoDB" id="9792692at2"/>
<evidence type="ECO:0000256" key="2">
    <source>
        <dbReference type="ARBA" id="ARBA00023002"/>
    </source>
</evidence>
<comment type="pathway">
    <text evidence="1">Metabolic intermediate biosynthesis; chorismate biosynthesis; chorismate from D-erythrose 4-phosphate and phosphoenolpyruvate: step 4/7.</text>
</comment>
<evidence type="ECO:0000259" key="4">
    <source>
        <dbReference type="Pfam" id="PF08501"/>
    </source>
</evidence>
<dbReference type="Proteomes" id="UP000282184">
    <property type="component" value="Unassembled WGS sequence"/>
</dbReference>
<protein>
    <submittedName>
        <fullName evidence="5">Shikimate dehydrogenase</fullName>
    </submittedName>
</protein>
<dbReference type="EMBL" id="RXOF01000001">
    <property type="protein sequence ID" value="RTQ53330.1"/>
    <property type="molecule type" value="Genomic_DNA"/>
</dbReference>
<keyword evidence="3" id="KW-0057">Aromatic amino acid biosynthesis</keyword>
<dbReference type="CDD" id="cd01065">
    <property type="entry name" value="NAD_bind_Shikimate_DH"/>
    <property type="match status" value="1"/>
</dbReference>
<dbReference type="InterPro" id="IPR036291">
    <property type="entry name" value="NAD(P)-bd_dom_sf"/>
</dbReference>
<accession>A0A3S0HR99</accession>
<dbReference type="PANTHER" id="PTHR21089:SF1">
    <property type="entry name" value="BIFUNCTIONAL 3-DEHYDROQUINATE DEHYDRATASE_SHIKIMATE DEHYDROGENASE, CHLOROPLASTIC"/>
    <property type="match status" value="1"/>
</dbReference>
<evidence type="ECO:0000256" key="3">
    <source>
        <dbReference type="ARBA" id="ARBA00023141"/>
    </source>
</evidence>
<evidence type="ECO:0000256" key="1">
    <source>
        <dbReference type="ARBA" id="ARBA00004871"/>
    </source>
</evidence>
<dbReference type="GO" id="GO:0019632">
    <property type="term" value="P:shikimate metabolic process"/>
    <property type="evidence" value="ECO:0007669"/>
    <property type="project" value="TreeGrafter"/>
</dbReference>
<dbReference type="InterPro" id="IPR046346">
    <property type="entry name" value="Aminoacid_DH-like_N_sf"/>
</dbReference>
<keyword evidence="6" id="KW-1185">Reference proteome</keyword>
<dbReference type="InterPro" id="IPR013708">
    <property type="entry name" value="Shikimate_DH-bd_N"/>
</dbReference>